<dbReference type="Gene3D" id="3.30.1330.60">
    <property type="entry name" value="OmpA-like domain"/>
    <property type="match status" value="1"/>
</dbReference>
<keyword evidence="8 10" id="KW-0472">Membrane</keyword>
<dbReference type="Gene3D" id="2.40.160.20">
    <property type="match status" value="1"/>
</dbReference>
<organism evidence="14 15">
    <name type="scientific">Gallaecimonas pentaromativorans</name>
    <dbReference type="NCBI Taxonomy" id="584787"/>
    <lineage>
        <taxon>Bacteria</taxon>
        <taxon>Pseudomonadati</taxon>
        <taxon>Pseudomonadota</taxon>
        <taxon>Gammaproteobacteria</taxon>
        <taxon>Enterobacterales</taxon>
        <taxon>Gallaecimonadaceae</taxon>
        <taxon>Gallaecimonas</taxon>
    </lineage>
</organism>
<dbReference type="Proteomes" id="UP000268033">
    <property type="component" value="Unassembled WGS sequence"/>
</dbReference>
<dbReference type="AlphaFoldDB" id="A0A3N1PB48"/>
<feature type="compositionally biased region" description="Basic and acidic residues" evidence="11">
    <location>
        <begin position="330"/>
        <end position="343"/>
    </location>
</feature>
<evidence type="ECO:0000256" key="2">
    <source>
        <dbReference type="ARBA" id="ARBA00022448"/>
    </source>
</evidence>
<comment type="caution">
    <text evidence="14">The sequence shown here is derived from an EMBL/GenBank/DDBJ whole genome shotgun (WGS) entry which is preliminary data.</text>
</comment>
<evidence type="ECO:0000256" key="9">
    <source>
        <dbReference type="ARBA" id="ARBA00023237"/>
    </source>
</evidence>
<dbReference type="InterPro" id="IPR027385">
    <property type="entry name" value="Beta-barrel_OMP"/>
</dbReference>
<keyword evidence="7" id="KW-0626">Porin</keyword>
<feature type="region of interest" description="Disordered" evidence="11">
    <location>
        <begin position="321"/>
        <end position="355"/>
    </location>
</feature>
<proteinExistence type="predicted"/>
<dbReference type="GO" id="GO:0009279">
    <property type="term" value="C:cell outer membrane"/>
    <property type="evidence" value="ECO:0007669"/>
    <property type="project" value="UniProtKB-SubCell"/>
</dbReference>
<dbReference type="PANTHER" id="PTHR30329:SF21">
    <property type="entry name" value="LIPOPROTEIN YIAD-RELATED"/>
    <property type="match status" value="1"/>
</dbReference>
<dbReference type="GO" id="GO:0015288">
    <property type="term" value="F:porin activity"/>
    <property type="evidence" value="ECO:0007669"/>
    <property type="project" value="UniProtKB-KW"/>
</dbReference>
<keyword evidence="6" id="KW-0406">Ion transport</keyword>
<evidence type="ECO:0000256" key="8">
    <source>
        <dbReference type="ARBA" id="ARBA00023136"/>
    </source>
</evidence>
<evidence type="ECO:0000256" key="3">
    <source>
        <dbReference type="ARBA" id="ARBA00022452"/>
    </source>
</evidence>
<keyword evidence="3" id="KW-1134">Transmembrane beta strand</keyword>
<dbReference type="NCBIfam" id="TIGR01414">
    <property type="entry name" value="autotrans_barl"/>
    <property type="match status" value="1"/>
</dbReference>
<evidence type="ECO:0000256" key="10">
    <source>
        <dbReference type="PROSITE-ProRule" id="PRU00473"/>
    </source>
</evidence>
<keyword evidence="9" id="KW-0998">Cell outer membrane</keyword>
<feature type="region of interest" description="Disordered" evidence="11">
    <location>
        <begin position="191"/>
        <end position="212"/>
    </location>
</feature>
<dbReference type="InterPro" id="IPR036737">
    <property type="entry name" value="OmpA-like_sf"/>
</dbReference>
<dbReference type="InterPro" id="IPR011250">
    <property type="entry name" value="OMP/PagP_B-barrel"/>
</dbReference>
<protein>
    <submittedName>
        <fullName evidence="14">OOP family OmpA-OmpF porin</fullName>
    </submittedName>
</protein>
<dbReference type="PANTHER" id="PTHR30329">
    <property type="entry name" value="STATOR ELEMENT OF FLAGELLAR MOTOR COMPLEX"/>
    <property type="match status" value="1"/>
</dbReference>
<dbReference type="PRINTS" id="PR01021">
    <property type="entry name" value="OMPADOMAIN"/>
</dbReference>
<dbReference type="Pfam" id="PF13505">
    <property type="entry name" value="OMP_b-brl"/>
    <property type="match status" value="1"/>
</dbReference>
<keyword evidence="2" id="KW-0813">Transport</keyword>
<feature type="chain" id="PRO_5018227239" evidence="12">
    <location>
        <begin position="25"/>
        <end position="355"/>
    </location>
</feature>
<evidence type="ECO:0000313" key="14">
    <source>
        <dbReference type="EMBL" id="ROQ24988.1"/>
    </source>
</evidence>
<dbReference type="EMBL" id="RJUL01000006">
    <property type="protein sequence ID" value="ROQ24988.1"/>
    <property type="molecule type" value="Genomic_DNA"/>
</dbReference>
<dbReference type="SUPFAM" id="SSF56925">
    <property type="entry name" value="OMPA-like"/>
    <property type="match status" value="1"/>
</dbReference>
<evidence type="ECO:0000256" key="1">
    <source>
        <dbReference type="ARBA" id="ARBA00004571"/>
    </source>
</evidence>
<dbReference type="CDD" id="cd07185">
    <property type="entry name" value="OmpA_C-like"/>
    <property type="match status" value="1"/>
</dbReference>
<dbReference type="GO" id="GO:0046930">
    <property type="term" value="C:pore complex"/>
    <property type="evidence" value="ECO:0007669"/>
    <property type="project" value="UniProtKB-KW"/>
</dbReference>
<dbReference type="PROSITE" id="PS51123">
    <property type="entry name" value="OMPA_2"/>
    <property type="match status" value="1"/>
</dbReference>
<name>A0A3N1PB48_9GAMM</name>
<keyword evidence="4" id="KW-0812">Transmembrane</keyword>
<dbReference type="InterPro" id="IPR006665">
    <property type="entry name" value="OmpA-like"/>
</dbReference>
<feature type="domain" description="OmpA-like" evidence="13">
    <location>
        <begin position="231"/>
        <end position="349"/>
    </location>
</feature>
<dbReference type="InterPro" id="IPR050330">
    <property type="entry name" value="Bact_OuterMem_StrucFunc"/>
</dbReference>
<keyword evidence="15" id="KW-1185">Reference proteome</keyword>
<dbReference type="RefSeq" id="WP_232338724.1">
    <property type="nucleotide sequence ID" value="NZ_JBLXAC010000006.1"/>
</dbReference>
<evidence type="ECO:0000256" key="12">
    <source>
        <dbReference type="SAM" id="SignalP"/>
    </source>
</evidence>
<evidence type="ECO:0000313" key="15">
    <source>
        <dbReference type="Proteomes" id="UP000268033"/>
    </source>
</evidence>
<evidence type="ECO:0000259" key="13">
    <source>
        <dbReference type="PROSITE" id="PS51123"/>
    </source>
</evidence>
<evidence type="ECO:0000256" key="5">
    <source>
        <dbReference type="ARBA" id="ARBA00022729"/>
    </source>
</evidence>
<reference evidence="14 15" key="1">
    <citation type="submission" date="2018-11" db="EMBL/GenBank/DDBJ databases">
        <title>Genomic Encyclopedia of Type Strains, Phase IV (KMG-IV): sequencing the most valuable type-strain genomes for metagenomic binning, comparative biology and taxonomic classification.</title>
        <authorList>
            <person name="Goeker M."/>
        </authorList>
    </citation>
    <scope>NUCLEOTIDE SEQUENCE [LARGE SCALE GENOMIC DNA]</scope>
    <source>
        <strain evidence="14 15">DSM 21945</strain>
    </source>
</reference>
<feature type="compositionally biased region" description="Low complexity" evidence="11">
    <location>
        <begin position="191"/>
        <end position="201"/>
    </location>
</feature>
<evidence type="ECO:0000256" key="7">
    <source>
        <dbReference type="ARBA" id="ARBA00023114"/>
    </source>
</evidence>
<sequence>MKKVSAFRLSAAATLMAFAFASQAADVSKDDLAGRVYLGGHIGAMDLDSDRMIEKHGGIYEPKQDFKTFVPGLELGYRISPLWEVRGYYDYLQADLKNSNSSGYGESYGADVLFNITDHFYTGLGINRTKVENLSDTFARLTLGYRTFLTDNLAFRTEVAAQQDDSNFTDYVANVGFQYFFGGAPKQEVAPKPAPAPVVVDSDGDGVPDDRDACPGTPANYKVDERGCTKYETQTVTEKLLVNFDTNSANVKPQYFSEIERVAKFMKDFPQLDVVIEGHTDDTGAASYNLKLSERRAKAVGDVLASQFGIDKSRIKTVGYGESQPAVEGTSKEARAANRRIEAKLSATKRVPDTK</sequence>
<feature type="signal peptide" evidence="12">
    <location>
        <begin position="1"/>
        <end position="24"/>
    </location>
</feature>
<dbReference type="SUPFAM" id="SSF103088">
    <property type="entry name" value="OmpA-like"/>
    <property type="match status" value="1"/>
</dbReference>
<evidence type="ECO:0000256" key="11">
    <source>
        <dbReference type="SAM" id="MobiDB-lite"/>
    </source>
</evidence>
<dbReference type="GO" id="GO:0006811">
    <property type="term" value="P:monoatomic ion transport"/>
    <property type="evidence" value="ECO:0007669"/>
    <property type="project" value="UniProtKB-KW"/>
</dbReference>
<comment type="subcellular location">
    <subcellularLocation>
        <location evidence="1">Cell outer membrane</location>
        <topology evidence="1">Multi-pass membrane protein</topology>
    </subcellularLocation>
</comment>
<evidence type="ECO:0000256" key="6">
    <source>
        <dbReference type="ARBA" id="ARBA00023065"/>
    </source>
</evidence>
<dbReference type="InterPro" id="IPR006664">
    <property type="entry name" value="OMP_bac"/>
</dbReference>
<gene>
    <name evidence="14" type="ORF">EDC28_106236</name>
</gene>
<dbReference type="STRING" id="584787.GCA_001247655_03968"/>
<keyword evidence="5 12" id="KW-0732">Signal</keyword>
<dbReference type="Pfam" id="PF00691">
    <property type="entry name" value="OmpA"/>
    <property type="match status" value="1"/>
</dbReference>
<accession>A0A3N1PB48</accession>
<evidence type="ECO:0000256" key="4">
    <source>
        <dbReference type="ARBA" id="ARBA00022692"/>
    </source>
</evidence>
<dbReference type="InterPro" id="IPR006315">
    <property type="entry name" value="OM_autotransptr_brl_dom"/>
</dbReference>